<keyword evidence="1" id="KW-0812">Transmembrane</keyword>
<dbReference type="Proteomes" id="UP000030403">
    <property type="component" value="Unassembled WGS sequence"/>
</dbReference>
<proteinExistence type="predicted"/>
<feature type="transmembrane region" description="Helical" evidence="1">
    <location>
        <begin position="106"/>
        <end position="124"/>
    </location>
</feature>
<evidence type="ECO:0000313" key="3">
    <source>
        <dbReference type="Proteomes" id="UP000030403"/>
    </source>
</evidence>
<comment type="caution">
    <text evidence="2">The sequence shown here is derived from an EMBL/GenBank/DDBJ whole genome shotgun (WGS) entry which is preliminary data.</text>
</comment>
<dbReference type="STRING" id="1385511.GCA_000425225_02774"/>
<protein>
    <submittedName>
        <fullName evidence="2">Uncharacterized protein</fullName>
    </submittedName>
</protein>
<keyword evidence="1" id="KW-1133">Transmembrane helix</keyword>
<reference evidence="2 3" key="1">
    <citation type="submission" date="2013-08" db="EMBL/GenBank/DDBJ databases">
        <authorList>
            <person name="Huang J."/>
            <person name="Wang G."/>
        </authorList>
    </citation>
    <scope>NUCLEOTIDE SEQUENCE [LARGE SCALE GENOMIC DNA]</scope>
    <source>
        <strain evidence="2 3">BH030004</strain>
    </source>
</reference>
<evidence type="ECO:0000313" key="2">
    <source>
        <dbReference type="EMBL" id="KGX89933.1"/>
    </source>
</evidence>
<feature type="transmembrane region" description="Helical" evidence="1">
    <location>
        <begin position="16"/>
        <end position="35"/>
    </location>
</feature>
<dbReference type="OrthoDB" id="2971014at2"/>
<feature type="transmembrane region" description="Helical" evidence="1">
    <location>
        <begin position="41"/>
        <end position="62"/>
    </location>
</feature>
<accession>A0A0A5GFF1</accession>
<keyword evidence="3" id="KW-1185">Reference proteome</keyword>
<name>A0A0A5GFF1_9BACI</name>
<sequence length="140" mass="16234">MFVKNFIYKLRDSEKFYLLNFVFILIGLVSSMILTSESIIWGQRFIIFWIGLLVYVTVFLGVDPMIKGIGLTLLPMGVTALFVQILEYVPVNVYNKWLEVDTVKGGGPVSLFFYIMLFIVLKVFKVEPYMLMLAREQQNK</sequence>
<gene>
    <name evidence="2" type="ORF">N783_03110</name>
</gene>
<dbReference type="EMBL" id="AVPF01000011">
    <property type="protein sequence ID" value="KGX89933.1"/>
    <property type="molecule type" value="Genomic_DNA"/>
</dbReference>
<dbReference type="AlphaFoldDB" id="A0A0A5GFF1"/>
<organism evidence="2 3">
    <name type="scientific">Pontibacillus marinus BH030004 = DSM 16465</name>
    <dbReference type="NCBI Taxonomy" id="1385511"/>
    <lineage>
        <taxon>Bacteria</taxon>
        <taxon>Bacillati</taxon>
        <taxon>Bacillota</taxon>
        <taxon>Bacilli</taxon>
        <taxon>Bacillales</taxon>
        <taxon>Bacillaceae</taxon>
        <taxon>Pontibacillus</taxon>
    </lineage>
</organism>
<dbReference type="RefSeq" id="WP_027446433.1">
    <property type="nucleotide sequence ID" value="NZ_AULJ01000034.1"/>
</dbReference>
<feature type="transmembrane region" description="Helical" evidence="1">
    <location>
        <begin position="69"/>
        <end position="86"/>
    </location>
</feature>
<keyword evidence="1" id="KW-0472">Membrane</keyword>
<evidence type="ECO:0000256" key="1">
    <source>
        <dbReference type="SAM" id="Phobius"/>
    </source>
</evidence>